<dbReference type="STRING" id="137246.A0A401RTK9"/>
<evidence type="ECO:0000313" key="1">
    <source>
        <dbReference type="EMBL" id="GCC21482.1"/>
    </source>
</evidence>
<dbReference type="PANTHER" id="PTHR31800">
    <property type="entry name" value="COILED-COIL DOMAIN-CONTAINING PROTEIN 32"/>
    <property type="match status" value="1"/>
</dbReference>
<dbReference type="OrthoDB" id="5982503at2759"/>
<dbReference type="EMBL" id="BEZZ01002256">
    <property type="protein sequence ID" value="GCC21482.1"/>
    <property type="molecule type" value="Genomic_DNA"/>
</dbReference>
<name>A0A401RTK9_CHIPU</name>
<dbReference type="Proteomes" id="UP000287033">
    <property type="component" value="Unassembled WGS sequence"/>
</dbReference>
<evidence type="ECO:0000313" key="2">
    <source>
        <dbReference type="Proteomes" id="UP000287033"/>
    </source>
</evidence>
<dbReference type="Pfam" id="PF14989">
    <property type="entry name" value="CCDC32"/>
    <property type="match status" value="1"/>
</dbReference>
<proteinExistence type="predicted"/>
<dbReference type="AlphaFoldDB" id="A0A401RTK9"/>
<sequence>MDAGDMESSEDLWERICAGLAAQTSDGNETEAPIGRSQPAFFSEIFDPIPRKVLNVDSINNNEDQTSVTPWTPLADSQQYLAVLENRLRKLKGLNEEPSSKEMLLSLSQTKKECWDRFLHDQYGSNLYSNEYEMDQSAIDHFKRWLQPERVPVSTEEVQYLINPEGQSANQEEPKSESCDQ</sequence>
<accession>A0A401RTK9</accession>
<gene>
    <name evidence="1" type="ORF">chiPu_0019954</name>
</gene>
<keyword evidence="2" id="KW-1185">Reference proteome</keyword>
<dbReference type="InterPro" id="IPR028039">
    <property type="entry name" value="CCDC32"/>
</dbReference>
<reference evidence="1 2" key="1">
    <citation type="journal article" date="2018" name="Nat. Ecol. Evol.">
        <title>Shark genomes provide insights into elasmobranch evolution and the origin of vertebrates.</title>
        <authorList>
            <person name="Hara Y"/>
            <person name="Yamaguchi K"/>
            <person name="Onimaru K"/>
            <person name="Kadota M"/>
            <person name="Koyanagi M"/>
            <person name="Keeley SD"/>
            <person name="Tatsumi K"/>
            <person name="Tanaka K"/>
            <person name="Motone F"/>
            <person name="Kageyama Y"/>
            <person name="Nozu R"/>
            <person name="Adachi N"/>
            <person name="Nishimura O"/>
            <person name="Nakagawa R"/>
            <person name="Tanegashima C"/>
            <person name="Kiyatake I"/>
            <person name="Matsumoto R"/>
            <person name="Murakumo K"/>
            <person name="Nishida K"/>
            <person name="Terakita A"/>
            <person name="Kuratani S"/>
            <person name="Sato K"/>
            <person name="Hyodo S Kuraku.S."/>
        </authorList>
    </citation>
    <scope>NUCLEOTIDE SEQUENCE [LARGE SCALE GENOMIC DNA]</scope>
</reference>
<organism evidence="1 2">
    <name type="scientific">Chiloscyllium punctatum</name>
    <name type="common">Brownbanded bambooshark</name>
    <name type="synonym">Hemiscyllium punctatum</name>
    <dbReference type="NCBI Taxonomy" id="137246"/>
    <lineage>
        <taxon>Eukaryota</taxon>
        <taxon>Metazoa</taxon>
        <taxon>Chordata</taxon>
        <taxon>Craniata</taxon>
        <taxon>Vertebrata</taxon>
        <taxon>Chondrichthyes</taxon>
        <taxon>Elasmobranchii</taxon>
        <taxon>Galeomorphii</taxon>
        <taxon>Galeoidea</taxon>
        <taxon>Orectolobiformes</taxon>
        <taxon>Hemiscylliidae</taxon>
        <taxon>Chiloscyllium</taxon>
    </lineage>
</organism>
<dbReference type="OMA" id="QAKTECW"/>
<comment type="caution">
    <text evidence="1">The sequence shown here is derived from an EMBL/GenBank/DDBJ whole genome shotgun (WGS) entry which is preliminary data.</text>
</comment>
<dbReference type="GO" id="GO:0044782">
    <property type="term" value="P:cilium organization"/>
    <property type="evidence" value="ECO:0007669"/>
    <property type="project" value="TreeGrafter"/>
</dbReference>
<protein>
    <recommendedName>
        <fullName evidence="3">Coiled-coil domain-containing protein 32</fullName>
    </recommendedName>
</protein>
<dbReference type="PANTHER" id="PTHR31800:SF1">
    <property type="entry name" value="COILED-COIL DOMAIN-CONTAINING PROTEIN 32"/>
    <property type="match status" value="1"/>
</dbReference>
<evidence type="ECO:0008006" key="3">
    <source>
        <dbReference type="Google" id="ProtNLM"/>
    </source>
</evidence>